<accession>A0A1F4U7G4</accession>
<comment type="caution">
    <text evidence="7">The sequence shown here is derived from an EMBL/GenBank/DDBJ whole genome shotgun (WGS) entry which is preliminary data.</text>
</comment>
<sequence length="127" mass="13280">MRKKGFTLIELVMVIAILGILAAMVLPRFVNLQDQAKNSATKGALGAIRGAVAVTYASNIALGTSPGYPASIYADMFQDGQVPINKISDSSVVMYTLAAYSGSVASASGWVYNSASGRVWAANDASW</sequence>
<dbReference type="PROSITE" id="PS00409">
    <property type="entry name" value="PROKAR_NTER_METHYL"/>
    <property type="match status" value="1"/>
</dbReference>
<name>A0A1F4U7G4_UNCSA</name>
<reference evidence="7 8" key="1">
    <citation type="journal article" date="2016" name="Nat. Commun.">
        <title>Thousands of microbial genomes shed light on interconnected biogeochemical processes in an aquifer system.</title>
        <authorList>
            <person name="Anantharaman K."/>
            <person name="Brown C.T."/>
            <person name="Hug L.A."/>
            <person name="Sharon I."/>
            <person name="Castelle C.J."/>
            <person name="Probst A.J."/>
            <person name="Thomas B.C."/>
            <person name="Singh A."/>
            <person name="Wilkins M.J."/>
            <person name="Karaoz U."/>
            <person name="Brodie E.L."/>
            <person name="Williams K.H."/>
            <person name="Hubbard S.S."/>
            <person name="Banfield J.F."/>
        </authorList>
    </citation>
    <scope>NUCLEOTIDE SEQUENCE [LARGE SCALE GENOMIC DNA]</scope>
</reference>
<keyword evidence="3 6" id="KW-0812">Transmembrane</keyword>
<dbReference type="AlphaFoldDB" id="A0A1F4U7G4"/>
<evidence type="ECO:0000256" key="4">
    <source>
        <dbReference type="ARBA" id="ARBA00022989"/>
    </source>
</evidence>
<evidence type="ECO:0000256" key="6">
    <source>
        <dbReference type="SAM" id="Phobius"/>
    </source>
</evidence>
<dbReference type="NCBIfam" id="TIGR02532">
    <property type="entry name" value="IV_pilin_GFxxxE"/>
    <property type="match status" value="1"/>
</dbReference>
<dbReference type="Pfam" id="PF07963">
    <property type="entry name" value="N_methyl"/>
    <property type="match status" value="1"/>
</dbReference>
<dbReference type="Proteomes" id="UP000179242">
    <property type="component" value="Unassembled WGS sequence"/>
</dbReference>
<dbReference type="EMBL" id="MEUJ01000002">
    <property type="protein sequence ID" value="OGC40895.1"/>
    <property type="molecule type" value="Genomic_DNA"/>
</dbReference>
<dbReference type="SUPFAM" id="SSF54523">
    <property type="entry name" value="Pili subunits"/>
    <property type="match status" value="1"/>
</dbReference>
<organism evidence="7 8">
    <name type="scientific">candidate division WOR-1 bacterium RIFOXYC2_FULL_46_14</name>
    <dbReference type="NCBI Taxonomy" id="1802587"/>
    <lineage>
        <taxon>Bacteria</taxon>
        <taxon>Bacillati</taxon>
        <taxon>Saganbacteria</taxon>
    </lineage>
</organism>
<dbReference type="PANTHER" id="PTHR30093">
    <property type="entry name" value="GENERAL SECRETION PATHWAY PROTEIN G"/>
    <property type="match status" value="1"/>
</dbReference>
<feature type="transmembrane region" description="Helical" evidence="6">
    <location>
        <begin position="7"/>
        <end position="30"/>
    </location>
</feature>
<dbReference type="InterPro" id="IPR012902">
    <property type="entry name" value="N_methyl_site"/>
</dbReference>
<evidence type="ECO:0000256" key="3">
    <source>
        <dbReference type="ARBA" id="ARBA00022692"/>
    </source>
</evidence>
<evidence type="ECO:0000313" key="7">
    <source>
        <dbReference type="EMBL" id="OGC40895.1"/>
    </source>
</evidence>
<comment type="subcellular location">
    <subcellularLocation>
        <location evidence="1">Membrane</location>
        <topology evidence="1">Single-pass membrane protein</topology>
    </subcellularLocation>
</comment>
<gene>
    <name evidence="7" type="ORF">A2438_01210</name>
</gene>
<evidence type="ECO:0008006" key="9">
    <source>
        <dbReference type="Google" id="ProtNLM"/>
    </source>
</evidence>
<dbReference type="InterPro" id="IPR045584">
    <property type="entry name" value="Pilin-like"/>
</dbReference>
<protein>
    <recommendedName>
        <fullName evidence="9">Type II secretion system protein GspG C-terminal domain-containing protein</fullName>
    </recommendedName>
</protein>
<evidence type="ECO:0000313" key="8">
    <source>
        <dbReference type="Proteomes" id="UP000179242"/>
    </source>
</evidence>
<evidence type="ECO:0000256" key="2">
    <source>
        <dbReference type="ARBA" id="ARBA00022481"/>
    </source>
</evidence>
<evidence type="ECO:0000256" key="5">
    <source>
        <dbReference type="ARBA" id="ARBA00023136"/>
    </source>
</evidence>
<dbReference type="PANTHER" id="PTHR30093:SF44">
    <property type="entry name" value="TYPE II SECRETION SYSTEM CORE PROTEIN G"/>
    <property type="match status" value="1"/>
</dbReference>
<keyword evidence="5 6" id="KW-0472">Membrane</keyword>
<proteinExistence type="predicted"/>
<dbReference type="GO" id="GO:0016020">
    <property type="term" value="C:membrane"/>
    <property type="evidence" value="ECO:0007669"/>
    <property type="project" value="UniProtKB-SubCell"/>
</dbReference>
<dbReference type="Gene3D" id="3.30.700.10">
    <property type="entry name" value="Glycoprotein, Type 4 Pilin"/>
    <property type="match status" value="1"/>
</dbReference>
<evidence type="ECO:0000256" key="1">
    <source>
        <dbReference type="ARBA" id="ARBA00004167"/>
    </source>
</evidence>
<keyword evidence="4 6" id="KW-1133">Transmembrane helix</keyword>
<keyword evidence="2" id="KW-0488">Methylation</keyword>